<dbReference type="PANTHER" id="PTHR44360:SF1">
    <property type="entry name" value="DNAJ HOMOLOG SUBFAMILY B MEMBER 9"/>
    <property type="match status" value="1"/>
</dbReference>
<reference evidence="1 2" key="1">
    <citation type="submission" date="2015-12" db="EMBL/GenBank/DDBJ databases">
        <title>Genome sequence of Mucilaginibacter gotjawali.</title>
        <authorList>
            <person name="Lee J.S."/>
            <person name="Lee K.C."/>
            <person name="Kim K.K."/>
            <person name="Lee B.W."/>
        </authorList>
    </citation>
    <scope>NUCLEOTIDE SEQUENCE [LARGE SCALE GENOMIC DNA]</scope>
    <source>
        <strain evidence="1 2">SA3-7</strain>
    </source>
</reference>
<dbReference type="PROSITE" id="PS00636">
    <property type="entry name" value="DNAJ_1"/>
    <property type="match status" value="1"/>
</dbReference>
<dbReference type="Proteomes" id="UP000218263">
    <property type="component" value="Chromosome"/>
</dbReference>
<dbReference type="InterPro" id="IPR051948">
    <property type="entry name" value="Hsp70_co-chaperone_J-domain"/>
</dbReference>
<dbReference type="OrthoDB" id="9779622at2"/>
<keyword evidence="2" id="KW-1185">Reference proteome</keyword>
<evidence type="ECO:0000313" key="1">
    <source>
        <dbReference type="EMBL" id="BAU54766.1"/>
    </source>
</evidence>
<gene>
    <name evidence="1" type="primary">dnaJ_2</name>
    <name evidence="1" type="ORF">MgSA37_02944</name>
</gene>
<dbReference type="KEGG" id="mgot:MgSA37_02944"/>
<dbReference type="PROSITE" id="PS50076">
    <property type="entry name" value="DNAJ_2"/>
    <property type="match status" value="1"/>
</dbReference>
<dbReference type="SMART" id="SM00287">
    <property type="entry name" value="SH3b"/>
    <property type="match status" value="1"/>
</dbReference>
<proteinExistence type="predicted"/>
<accession>A0A0X8X342</accession>
<protein>
    <submittedName>
        <fullName evidence="1">Chaperone protein DnaJ</fullName>
    </submittedName>
</protein>
<dbReference type="RefSeq" id="WP_096352825.1">
    <property type="nucleotide sequence ID" value="NZ_AP017313.1"/>
</dbReference>
<dbReference type="SUPFAM" id="SSF46565">
    <property type="entry name" value="Chaperone J-domain"/>
    <property type="match status" value="1"/>
</dbReference>
<dbReference type="PRINTS" id="PR00625">
    <property type="entry name" value="JDOMAIN"/>
</dbReference>
<dbReference type="InterPro" id="IPR003646">
    <property type="entry name" value="SH3-like_bac-type"/>
</dbReference>
<evidence type="ECO:0000313" key="2">
    <source>
        <dbReference type="Proteomes" id="UP000218263"/>
    </source>
</evidence>
<dbReference type="Gene3D" id="2.30.30.40">
    <property type="entry name" value="SH3 Domains"/>
    <property type="match status" value="1"/>
</dbReference>
<name>A0A0X8X342_9SPHI</name>
<organism evidence="1 2">
    <name type="scientific">Mucilaginibacter gotjawali</name>
    <dbReference type="NCBI Taxonomy" id="1550579"/>
    <lineage>
        <taxon>Bacteria</taxon>
        <taxon>Pseudomonadati</taxon>
        <taxon>Bacteroidota</taxon>
        <taxon>Sphingobacteriia</taxon>
        <taxon>Sphingobacteriales</taxon>
        <taxon>Sphingobacteriaceae</taxon>
        <taxon>Mucilaginibacter</taxon>
    </lineage>
</organism>
<dbReference type="InterPro" id="IPR036869">
    <property type="entry name" value="J_dom_sf"/>
</dbReference>
<dbReference type="InterPro" id="IPR018253">
    <property type="entry name" value="DnaJ_domain_CS"/>
</dbReference>
<dbReference type="SMART" id="SM00271">
    <property type="entry name" value="DnaJ"/>
    <property type="match status" value="1"/>
</dbReference>
<sequence>MKDFYYILGVEPDCTLDDIKEAYRKLSKKLHPDLNQGDKYFENKFREIKEAWETLRDPVKRIQYDQAINKVKSHQQEPPKQRYYYSQQAHRPSSPTPTKRKGPGVGMTIVFILIALILGDYLVRTFNPPKKIINIQSNPASKVAVAKTLKHHKKKHKNKIAADSSKVDIAITYKKPIKPVYRIKQTTFENNKQTTAANIEPAVTQVKKSIPVFNAKQTISAPSKNEGLQINSSYMTYVKANPTGVVNMREFDSYGAAIVQTIPANSKVVVIAKGNTYYRVSYNNVVGYVPKWSLQNK</sequence>
<dbReference type="Pfam" id="PF08239">
    <property type="entry name" value="SH3_3"/>
    <property type="match status" value="1"/>
</dbReference>
<dbReference type="EMBL" id="AP017313">
    <property type="protein sequence ID" value="BAU54766.1"/>
    <property type="molecule type" value="Genomic_DNA"/>
</dbReference>
<dbReference type="GO" id="GO:0051087">
    <property type="term" value="F:protein-folding chaperone binding"/>
    <property type="evidence" value="ECO:0007669"/>
    <property type="project" value="TreeGrafter"/>
</dbReference>
<dbReference type="GO" id="GO:0003677">
    <property type="term" value="F:DNA binding"/>
    <property type="evidence" value="ECO:0007669"/>
    <property type="project" value="UniProtKB-KW"/>
</dbReference>
<dbReference type="GO" id="GO:0036503">
    <property type="term" value="P:ERAD pathway"/>
    <property type="evidence" value="ECO:0007669"/>
    <property type="project" value="TreeGrafter"/>
</dbReference>
<dbReference type="GO" id="GO:0051787">
    <property type="term" value="F:misfolded protein binding"/>
    <property type="evidence" value="ECO:0007669"/>
    <property type="project" value="TreeGrafter"/>
</dbReference>
<dbReference type="Gene3D" id="1.10.287.110">
    <property type="entry name" value="DnaJ domain"/>
    <property type="match status" value="1"/>
</dbReference>
<dbReference type="PANTHER" id="PTHR44360">
    <property type="entry name" value="DNAJ HOMOLOG SUBFAMILY B MEMBER 9"/>
    <property type="match status" value="1"/>
</dbReference>
<dbReference type="CDD" id="cd06257">
    <property type="entry name" value="DnaJ"/>
    <property type="match status" value="1"/>
</dbReference>
<dbReference type="InterPro" id="IPR001623">
    <property type="entry name" value="DnaJ_domain"/>
</dbReference>
<dbReference type="Pfam" id="PF00226">
    <property type="entry name" value="DnaJ"/>
    <property type="match status" value="1"/>
</dbReference>
<dbReference type="AlphaFoldDB" id="A0A0X8X342"/>